<reference evidence="8 9" key="2">
    <citation type="submission" date="2019-11" db="UniProtKB">
        <authorList>
            <consortium name="WormBaseParasite"/>
        </authorList>
    </citation>
    <scope>IDENTIFICATION</scope>
</reference>
<keyword evidence="2 5" id="KW-0812">Transmembrane</keyword>
<protein>
    <submittedName>
        <fullName evidence="8 9">MFS domain-containing protein</fullName>
    </submittedName>
</protein>
<feature type="transmembrane region" description="Helical" evidence="5">
    <location>
        <begin position="86"/>
        <end position="106"/>
    </location>
</feature>
<evidence type="ECO:0000256" key="4">
    <source>
        <dbReference type="ARBA" id="ARBA00023136"/>
    </source>
</evidence>
<dbReference type="GO" id="GO:0022857">
    <property type="term" value="F:transmembrane transporter activity"/>
    <property type="evidence" value="ECO:0007669"/>
    <property type="project" value="TreeGrafter"/>
</dbReference>
<comment type="subcellular location">
    <subcellularLocation>
        <location evidence="1">Membrane</location>
        <topology evidence="1">Multi-pass membrane protein</topology>
    </subcellularLocation>
</comment>
<evidence type="ECO:0000256" key="2">
    <source>
        <dbReference type="ARBA" id="ARBA00022692"/>
    </source>
</evidence>
<evidence type="ECO:0000256" key="1">
    <source>
        <dbReference type="ARBA" id="ARBA00004141"/>
    </source>
</evidence>
<proteinExistence type="predicted"/>
<feature type="transmembrane region" description="Helical" evidence="5">
    <location>
        <begin position="113"/>
        <end position="134"/>
    </location>
</feature>
<evidence type="ECO:0000313" key="8">
    <source>
        <dbReference type="WBParaSite" id="MCU_011278-RA"/>
    </source>
</evidence>
<evidence type="ECO:0000313" key="7">
    <source>
        <dbReference type="Proteomes" id="UP000267029"/>
    </source>
</evidence>
<dbReference type="PANTHER" id="PTHR23507:SF1">
    <property type="entry name" value="FI18259P1-RELATED"/>
    <property type="match status" value="1"/>
</dbReference>
<dbReference type="WBParaSite" id="MCU_011278-RA">
    <property type="protein sequence ID" value="MCU_011278-RA"/>
    <property type="gene ID" value="MCU_011278"/>
</dbReference>
<evidence type="ECO:0000313" key="6">
    <source>
        <dbReference type="EMBL" id="VDD84114.1"/>
    </source>
</evidence>
<feature type="transmembrane region" description="Helical" evidence="5">
    <location>
        <begin position="12"/>
        <end position="33"/>
    </location>
</feature>
<feature type="transmembrane region" description="Helical" evidence="5">
    <location>
        <begin position="140"/>
        <end position="159"/>
    </location>
</feature>
<feature type="transmembrane region" description="Helical" evidence="5">
    <location>
        <begin position="196"/>
        <end position="218"/>
    </location>
</feature>
<dbReference type="InterPro" id="IPR036259">
    <property type="entry name" value="MFS_trans_sf"/>
</dbReference>
<evidence type="ECO:0000256" key="3">
    <source>
        <dbReference type="ARBA" id="ARBA00022989"/>
    </source>
</evidence>
<gene>
    <name evidence="6" type="ORF">MCOS_LOCUS10117</name>
</gene>
<dbReference type="Proteomes" id="UP000267029">
    <property type="component" value="Unassembled WGS sequence"/>
</dbReference>
<dbReference type="OrthoDB" id="2261376at2759"/>
<evidence type="ECO:0000256" key="5">
    <source>
        <dbReference type="SAM" id="Phobius"/>
    </source>
</evidence>
<dbReference type="WBParaSite" id="MCU_011278-RB">
    <property type="protein sequence ID" value="MCU_011278-RB"/>
    <property type="gene ID" value="MCU_011278"/>
</dbReference>
<feature type="transmembrane region" description="Helical" evidence="5">
    <location>
        <begin position="224"/>
        <end position="247"/>
    </location>
</feature>
<dbReference type="Gene3D" id="1.20.1250.20">
    <property type="entry name" value="MFS general substrate transporter like domains"/>
    <property type="match status" value="1"/>
</dbReference>
<name>A0A0R3UQG1_MESCO</name>
<organism evidence="6 7">
    <name type="scientific">Mesocestoides corti</name>
    <name type="common">Flatworm</name>
    <dbReference type="NCBI Taxonomy" id="53468"/>
    <lineage>
        <taxon>Eukaryota</taxon>
        <taxon>Metazoa</taxon>
        <taxon>Spiralia</taxon>
        <taxon>Lophotrochozoa</taxon>
        <taxon>Platyhelminthes</taxon>
        <taxon>Cestoda</taxon>
        <taxon>Eucestoda</taxon>
        <taxon>Cyclophyllidea</taxon>
        <taxon>Mesocestoididae</taxon>
        <taxon>Mesocestoides</taxon>
    </lineage>
</organism>
<feature type="transmembrane region" description="Helical" evidence="5">
    <location>
        <begin position="294"/>
        <end position="314"/>
    </location>
</feature>
<keyword evidence="3 5" id="KW-1133">Transmembrane helix</keyword>
<evidence type="ECO:0000313" key="9">
    <source>
        <dbReference type="WBParaSite" id="MCU_011278-RB"/>
    </source>
</evidence>
<sequence length="340" mass="36884">MDQAISGYPIRRLLCLLFTVTFATGSGIAMQFLRIQYAYQVFVAEAKLPSNSSAPTPCSPSNSTRDPAIVTKFEWVQSQTAYVSTVYSLVAGILGLLSIIPIGYLADRKGRKLAIIVAWAGTYLEILISCLAVILKLPVYVLFIGSVPAGLAGNGLIAVQTQVYTGLADISIEHDPANNDSAETSKPLLDPARHRLILMGSFDAAIGLVYAAVTYAVGDLISSIGFVVPTALAITFATLCWIFVFFLPKTDAHQISRREDEEVLDDTVEVWEEEGEVEVASPTLISRVKSFCGFLHPVAFLGVSVIFITSFTIYSDADVATLYLMGHPFCWNANQVGMFM</sequence>
<dbReference type="EMBL" id="UXSR01006001">
    <property type="protein sequence ID" value="VDD84114.1"/>
    <property type="molecule type" value="Genomic_DNA"/>
</dbReference>
<dbReference type="GO" id="GO:0016020">
    <property type="term" value="C:membrane"/>
    <property type="evidence" value="ECO:0007669"/>
    <property type="project" value="UniProtKB-SubCell"/>
</dbReference>
<dbReference type="SUPFAM" id="SSF103473">
    <property type="entry name" value="MFS general substrate transporter"/>
    <property type="match status" value="1"/>
</dbReference>
<accession>A0A0R3UQG1</accession>
<keyword evidence="4 5" id="KW-0472">Membrane</keyword>
<reference evidence="6 7" key="1">
    <citation type="submission" date="2018-10" db="EMBL/GenBank/DDBJ databases">
        <authorList>
            <consortium name="Pathogen Informatics"/>
        </authorList>
    </citation>
    <scope>NUCLEOTIDE SEQUENCE [LARGE SCALE GENOMIC DNA]</scope>
</reference>
<dbReference type="PANTHER" id="PTHR23507">
    <property type="entry name" value="ZGC:174356"/>
    <property type="match status" value="1"/>
</dbReference>
<dbReference type="AlphaFoldDB" id="A0A0R3UQG1"/>
<keyword evidence="7" id="KW-1185">Reference proteome</keyword>